<feature type="transmembrane region" description="Helical" evidence="6">
    <location>
        <begin position="175"/>
        <end position="197"/>
    </location>
</feature>
<dbReference type="EMBL" id="QRXG01000038">
    <property type="protein sequence ID" value="RGT78047.1"/>
    <property type="molecule type" value="Genomic_DNA"/>
</dbReference>
<feature type="transmembrane region" description="Helical" evidence="6">
    <location>
        <begin position="327"/>
        <end position="348"/>
    </location>
</feature>
<feature type="transmembrane region" description="Helical" evidence="6">
    <location>
        <begin position="387"/>
        <end position="403"/>
    </location>
</feature>
<feature type="transmembrane region" description="Helical" evidence="6">
    <location>
        <begin position="83"/>
        <end position="106"/>
    </location>
</feature>
<evidence type="ECO:0000256" key="2">
    <source>
        <dbReference type="ARBA" id="ARBA00022475"/>
    </source>
</evidence>
<evidence type="ECO:0000313" key="7">
    <source>
        <dbReference type="EMBL" id="RGT78047.1"/>
    </source>
</evidence>
<keyword evidence="5 6" id="KW-0472">Membrane</keyword>
<organism evidence="7 8">
    <name type="scientific">Agathobacter rectalis</name>
    <dbReference type="NCBI Taxonomy" id="39491"/>
    <lineage>
        <taxon>Bacteria</taxon>
        <taxon>Bacillati</taxon>
        <taxon>Bacillota</taxon>
        <taxon>Clostridia</taxon>
        <taxon>Lachnospirales</taxon>
        <taxon>Lachnospiraceae</taxon>
        <taxon>Agathobacter</taxon>
    </lineage>
</organism>
<feature type="transmembrane region" description="Helical" evidence="6">
    <location>
        <begin position="439"/>
        <end position="459"/>
    </location>
</feature>
<dbReference type="PANTHER" id="PTHR30250">
    <property type="entry name" value="PST FAMILY PREDICTED COLANIC ACID TRANSPORTER"/>
    <property type="match status" value="1"/>
</dbReference>
<keyword evidence="3 6" id="KW-0812">Transmembrane</keyword>
<evidence type="ECO:0000256" key="1">
    <source>
        <dbReference type="ARBA" id="ARBA00004651"/>
    </source>
</evidence>
<feature type="transmembrane region" description="Helical" evidence="6">
    <location>
        <begin position="20"/>
        <end position="43"/>
    </location>
</feature>
<feature type="transmembrane region" description="Helical" evidence="6">
    <location>
        <begin position="415"/>
        <end position="433"/>
    </location>
</feature>
<name>A0A412Q059_9FIRM</name>
<feature type="transmembrane region" description="Helical" evidence="6">
    <location>
        <begin position="152"/>
        <end position="169"/>
    </location>
</feature>
<dbReference type="RefSeq" id="WP_118003928.1">
    <property type="nucleotide sequence ID" value="NZ_QRXF01000005.1"/>
</dbReference>
<feature type="transmembrane region" description="Helical" evidence="6">
    <location>
        <begin position="297"/>
        <end position="321"/>
    </location>
</feature>
<evidence type="ECO:0000256" key="4">
    <source>
        <dbReference type="ARBA" id="ARBA00022989"/>
    </source>
</evidence>
<dbReference type="InterPro" id="IPR002797">
    <property type="entry name" value="Polysacc_synth"/>
</dbReference>
<keyword evidence="4 6" id="KW-1133">Transmembrane helix</keyword>
<dbReference type="InterPro" id="IPR050833">
    <property type="entry name" value="Poly_Biosynth_Transport"/>
</dbReference>
<evidence type="ECO:0008006" key="9">
    <source>
        <dbReference type="Google" id="ProtNLM"/>
    </source>
</evidence>
<gene>
    <name evidence="7" type="ORF">DWX06_14815</name>
</gene>
<sequence>MIDKKFERNVFKMFISNILIVLSGVISGFILPNILGVTGYGYYKIFNLYTTYIVFCDLGLANGIYLLFGGYSFGTLPKEKFRLYFKVLCIIQLFFAIAFIMISISFMKGEYIFIFLMLGLFLIVNNISNYFEKISIAIGEFDALSLRNTLKSFMSLIIVLLLWLLKILNVNLVLYRAYVVLFFGVYLILSVQYCIFYKSISFGKSVSFKKERANIFKAFKVGCMLLVADMIANLILTIDRQFVSILFDINIYSIYSFAYSMLKIIVIAISAISTVLYPSLKRMNKTEIKNSYTKTLIVIMIIAFISQLAYYPLCLIVIYFLPNYIAALNIFRVLFPSITINIIISMIIINHYKALQKQNLYFVITSIVLAISVILNVLAYMVTHKPIGFSIASVITMVVWYLISDYYISREYNITNFKELIFMMVNILGYYIISFKVQNYYWGFIFNALFIIFVCLIFYKNQTLKLFFGKKKGI</sequence>
<dbReference type="PANTHER" id="PTHR30250:SF11">
    <property type="entry name" value="O-ANTIGEN TRANSPORTER-RELATED"/>
    <property type="match status" value="1"/>
</dbReference>
<evidence type="ECO:0000256" key="3">
    <source>
        <dbReference type="ARBA" id="ARBA00022692"/>
    </source>
</evidence>
<proteinExistence type="predicted"/>
<feature type="transmembrane region" description="Helical" evidence="6">
    <location>
        <begin position="218"/>
        <end position="238"/>
    </location>
</feature>
<dbReference type="Proteomes" id="UP000284296">
    <property type="component" value="Unassembled WGS sequence"/>
</dbReference>
<protein>
    <recommendedName>
        <fullName evidence="9">Polysaccharide biosynthesis protein</fullName>
    </recommendedName>
</protein>
<feature type="transmembrane region" description="Helical" evidence="6">
    <location>
        <begin position="258"/>
        <end position="277"/>
    </location>
</feature>
<reference evidence="7 8" key="1">
    <citation type="submission" date="2018-08" db="EMBL/GenBank/DDBJ databases">
        <title>A genome reference for cultivated species of the human gut microbiota.</title>
        <authorList>
            <person name="Zou Y."/>
            <person name="Xue W."/>
            <person name="Luo G."/>
        </authorList>
    </citation>
    <scope>NUCLEOTIDE SEQUENCE [LARGE SCALE GENOMIC DNA]</scope>
    <source>
        <strain evidence="7 8">AF18-16LB</strain>
    </source>
</reference>
<dbReference type="Pfam" id="PF01943">
    <property type="entry name" value="Polysacc_synt"/>
    <property type="match status" value="1"/>
</dbReference>
<evidence type="ECO:0000256" key="6">
    <source>
        <dbReference type="SAM" id="Phobius"/>
    </source>
</evidence>
<dbReference type="GO" id="GO:0005886">
    <property type="term" value="C:plasma membrane"/>
    <property type="evidence" value="ECO:0007669"/>
    <property type="project" value="UniProtKB-SubCell"/>
</dbReference>
<comment type="subcellular location">
    <subcellularLocation>
        <location evidence="1">Cell membrane</location>
        <topology evidence="1">Multi-pass membrane protein</topology>
    </subcellularLocation>
</comment>
<feature type="transmembrane region" description="Helical" evidence="6">
    <location>
        <begin position="112"/>
        <end position="131"/>
    </location>
</feature>
<evidence type="ECO:0000256" key="5">
    <source>
        <dbReference type="ARBA" id="ARBA00023136"/>
    </source>
</evidence>
<accession>A0A412Q059</accession>
<keyword evidence="2" id="KW-1003">Cell membrane</keyword>
<comment type="caution">
    <text evidence="7">The sequence shown here is derived from an EMBL/GenBank/DDBJ whole genome shotgun (WGS) entry which is preliminary data.</text>
</comment>
<dbReference type="AlphaFoldDB" id="A0A412Q059"/>
<evidence type="ECO:0000313" key="8">
    <source>
        <dbReference type="Proteomes" id="UP000284296"/>
    </source>
</evidence>
<feature type="transmembrane region" description="Helical" evidence="6">
    <location>
        <begin position="360"/>
        <end position="381"/>
    </location>
</feature>
<feature type="transmembrane region" description="Helical" evidence="6">
    <location>
        <begin position="49"/>
        <end position="71"/>
    </location>
</feature>